<dbReference type="InterPro" id="IPR021327">
    <property type="entry name" value="DUF2934"/>
</dbReference>
<protein>
    <recommendedName>
        <fullName evidence="4">DUF2934 domain-containing protein</fullName>
    </recommendedName>
</protein>
<evidence type="ECO:0000313" key="3">
    <source>
        <dbReference type="Proteomes" id="UP000697995"/>
    </source>
</evidence>
<feature type="compositionally biased region" description="Polar residues" evidence="1">
    <location>
        <begin position="52"/>
        <end position="61"/>
    </location>
</feature>
<feature type="region of interest" description="Disordered" evidence="1">
    <location>
        <begin position="39"/>
        <end position="67"/>
    </location>
</feature>
<dbReference type="Pfam" id="PF11154">
    <property type="entry name" value="DUF2934"/>
    <property type="match status" value="1"/>
</dbReference>
<reference evidence="2 3" key="1">
    <citation type="journal article" date="2020" name="Microorganisms">
        <title>Osmotic Adaptation and Compatible Solute Biosynthesis of Phototrophic Bacteria as Revealed from Genome Analyses.</title>
        <authorList>
            <person name="Imhoff J.F."/>
            <person name="Rahn T."/>
            <person name="Kunzel S."/>
            <person name="Keller A."/>
            <person name="Neulinger S.C."/>
        </authorList>
    </citation>
    <scope>NUCLEOTIDE SEQUENCE [LARGE SCALE GENOMIC DNA]</scope>
    <source>
        <strain evidence="2 3">DSM 15382</strain>
    </source>
</reference>
<name>A0ABS1D1I5_9PROT</name>
<comment type="caution">
    <text evidence="2">The sequence shown here is derived from an EMBL/GenBank/DDBJ whole genome shotgun (WGS) entry which is preliminary data.</text>
</comment>
<evidence type="ECO:0000256" key="1">
    <source>
        <dbReference type="SAM" id="MobiDB-lite"/>
    </source>
</evidence>
<dbReference type="RefSeq" id="WP_133222280.1">
    <property type="nucleotide sequence ID" value="NZ_NRSG01000152.1"/>
</dbReference>
<evidence type="ECO:0000313" key="2">
    <source>
        <dbReference type="EMBL" id="MBK1660157.1"/>
    </source>
</evidence>
<organism evidence="2 3">
    <name type="scientific">Paracraurococcus ruber</name>
    <dbReference type="NCBI Taxonomy" id="77675"/>
    <lineage>
        <taxon>Bacteria</taxon>
        <taxon>Pseudomonadati</taxon>
        <taxon>Pseudomonadota</taxon>
        <taxon>Alphaproteobacteria</taxon>
        <taxon>Acetobacterales</taxon>
        <taxon>Roseomonadaceae</taxon>
        <taxon>Paracraurococcus</taxon>
    </lineage>
</organism>
<evidence type="ECO:0008006" key="4">
    <source>
        <dbReference type="Google" id="ProtNLM"/>
    </source>
</evidence>
<dbReference type="Proteomes" id="UP000697995">
    <property type="component" value="Unassembled WGS sequence"/>
</dbReference>
<accession>A0ABS1D1I5</accession>
<sequence>MSDTDREQRIRIRAYHLWEAEGRPGDRAEAHWEEACRQDAAVDEESAGSFPASDSPSSTPVTGAGRA</sequence>
<proteinExistence type="predicted"/>
<gene>
    <name evidence="2" type="ORF">CKO45_18150</name>
</gene>
<keyword evidence="3" id="KW-1185">Reference proteome</keyword>
<dbReference type="EMBL" id="NRSG01000152">
    <property type="protein sequence ID" value="MBK1660157.1"/>
    <property type="molecule type" value="Genomic_DNA"/>
</dbReference>